<gene>
    <name evidence="1" type="ORF">Nlim_0917</name>
</gene>
<evidence type="ECO:0008006" key="2">
    <source>
        <dbReference type="Google" id="ProtNLM"/>
    </source>
</evidence>
<accession>F3KKA4</accession>
<dbReference type="Proteomes" id="UP000004348">
    <property type="component" value="Chromosome"/>
</dbReference>
<dbReference type="HOGENOM" id="CLU_2490289_0_0_2"/>
<comment type="caution">
    <text evidence="1">The sequence shown here is derived from an EMBL/GenBank/DDBJ whole genome shotgun (WGS) entry which is preliminary data.</text>
</comment>
<reference evidence="1" key="1">
    <citation type="journal article" date="2011" name="PLoS ONE">
        <title>Genome of a low-salinity ammonia-oxidizing archaeon determined by single-cell and metagenomic analysis.</title>
        <authorList>
            <person name="Blainey P.C."/>
            <person name="Mosier A.C."/>
            <person name="Potanina A."/>
            <person name="Francis C.A."/>
            <person name="Quake S.R."/>
        </authorList>
    </citation>
    <scope>NUCLEOTIDE SEQUENCE [LARGE SCALE GENOMIC DNA]</scope>
    <source>
        <strain evidence="1">SFB1</strain>
    </source>
</reference>
<name>F3KKA4_9ARCH</name>
<proteinExistence type="predicted"/>
<dbReference type="Gene3D" id="3.90.180.10">
    <property type="entry name" value="Medium-chain alcohol dehydrogenases, catalytic domain"/>
    <property type="match status" value="1"/>
</dbReference>
<organism evidence="1">
    <name type="scientific">Candidatus Nitrosarchaeum limnium SFB1</name>
    <dbReference type="NCBI Taxonomy" id="886738"/>
    <lineage>
        <taxon>Archaea</taxon>
        <taxon>Nitrososphaerota</taxon>
        <taxon>Nitrososphaeria</taxon>
        <taxon>Nitrosopumilales</taxon>
        <taxon>Nitrosopumilaceae</taxon>
        <taxon>Nitrosarchaeum</taxon>
    </lineage>
</organism>
<dbReference type="Gene3D" id="3.40.50.720">
    <property type="entry name" value="NAD(P)-binding Rossmann-like Domain"/>
    <property type="match status" value="1"/>
</dbReference>
<dbReference type="EMBL" id="AEGP01000033">
    <property type="protein sequence ID" value="EGG42271.1"/>
    <property type="molecule type" value="Genomic_DNA"/>
</dbReference>
<dbReference type="STRING" id="886738.Nlim_0917"/>
<protein>
    <recommendedName>
        <fullName evidence="2">Alcohol dehydrogenase</fullName>
    </recommendedName>
</protein>
<sequence length="86" mass="9463">MAIKSVKKGGLIVIATVGKNPTFFAFEEKTIRGTVIGSTKDMEQVIKICDDNKLSVITETYPLEKANEVLKKLKDSQIQARAVLIP</sequence>
<dbReference type="AlphaFoldDB" id="F3KKA4"/>
<evidence type="ECO:0000313" key="1">
    <source>
        <dbReference type="EMBL" id="EGG42271.1"/>
    </source>
</evidence>